<gene>
    <name evidence="2" type="ORF">GCM10009839_27340</name>
</gene>
<dbReference type="RefSeq" id="WP_344665938.1">
    <property type="nucleotide sequence ID" value="NZ_BAAAQN010000013.1"/>
</dbReference>
<name>A0ABN2U379_9ACTN</name>
<evidence type="ECO:0000259" key="1">
    <source>
        <dbReference type="Pfam" id="PF12697"/>
    </source>
</evidence>
<keyword evidence="2" id="KW-0378">Hydrolase</keyword>
<keyword evidence="3" id="KW-1185">Reference proteome</keyword>
<reference evidence="2 3" key="1">
    <citation type="journal article" date="2019" name="Int. J. Syst. Evol. Microbiol.">
        <title>The Global Catalogue of Microorganisms (GCM) 10K type strain sequencing project: providing services to taxonomists for standard genome sequencing and annotation.</title>
        <authorList>
            <consortium name="The Broad Institute Genomics Platform"/>
            <consortium name="The Broad Institute Genome Sequencing Center for Infectious Disease"/>
            <person name="Wu L."/>
            <person name="Ma J."/>
        </authorList>
    </citation>
    <scope>NUCLEOTIDE SEQUENCE [LARGE SCALE GENOMIC DNA]</scope>
    <source>
        <strain evidence="2 3">JCM 16014</strain>
    </source>
</reference>
<dbReference type="Pfam" id="PF12697">
    <property type="entry name" value="Abhydrolase_6"/>
    <property type="match status" value="1"/>
</dbReference>
<dbReference type="PANTHER" id="PTHR37017">
    <property type="entry name" value="AB HYDROLASE-1 DOMAIN-CONTAINING PROTEIN-RELATED"/>
    <property type="match status" value="1"/>
</dbReference>
<dbReference type="PANTHER" id="PTHR37017:SF11">
    <property type="entry name" value="ESTERASE_LIPASE_THIOESTERASE DOMAIN-CONTAINING PROTEIN"/>
    <property type="match status" value="1"/>
</dbReference>
<dbReference type="GO" id="GO:0016787">
    <property type="term" value="F:hydrolase activity"/>
    <property type="evidence" value="ECO:0007669"/>
    <property type="project" value="UniProtKB-KW"/>
</dbReference>
<dbReference type="InterPro" id="IPR052897">
    <property type="entry name" value="Sec-Metab_Biosynth_Hydrolase"/>
</dbReference>
<dbReference type="Proteomes" id="UP001500751">
    <property type="component" value="Unassembled WGS sequence"/>
</dbReference>
<organism evidence="2 3">
    <name type="scientific">Catenulispora yoronensis</name>
    <dbReference type="NCBI Taxonomy" id="450799"/>
    <lineage>
        <taxon>Bacteria</taxon>
        <taxon>Bacillati</taxon>
        <taxon>Actinomycetota</taxon>
        <taxon>Actinomycetes</taxon>
        <taxon>Catenulisporales</taxon>
        <taxon>Catenulisporaceae</taxon>
        <taxon>Catenulispora</taxon>
    </lineage>
</organism>
<dbReference type="Gene3D" id="3.40.50.1820">
    <property type="entry name" value="alpha/beta hydrolase"/>
    <property type="match status" value="1"/>
</dbReference>
<sequence length="229" mass="25039">MATYVLIHGAASDSWYWHRVIPLLRAAGHDVVTPDLPVSDPACGIPEYTQSAIETIGEHVADGLIVVAQSLGGFTAAMLATRVPTKLLVYLAAMAPKAGETPGEWWEATGYSEAKQENDARLGIGENPDTLVTFFHDVPEDLAGEALGRPVQQSDGPFHSPPMPELPEVPTRFLLCRDDRMFPADFQRRMAKERLGITADEMIGGHLPALAHPEELVRHLERFRVEAGL</sequence>
<protein>
    <submittedName>
        <fullName evidence="2">Alpha/beta fold hydrolase</fullName>
    </submittedName>
</protein>
<dbReference type="InterPro" id="IPR000073">
    <property type="entry name" value="AB_hydrolase_1"/>
</dbReference>
<dbReference type="EMBL" id="BAAAQN010000013">
    <property type="protein sequence ID" value="GAA2027191.1"/>
    <property type="molecule type" value="Genomic_DNA"/>
</dbReference>
<feature type="domain" description="AB hydrolase-1" evidence="1">
    <location>
        <begin position="5"/>
        <end position="218"/>
    </location>
</feature>
<comment type="caution">
    <text evidence="2">The sequence shown here is derived from an EMBL/GenBank/DDBJ whole genome shotgun (WGS) entry which is preliminary data.</text>
</comment>
<accession>A0ABN2U379</accession>
<evidence type="ECO:0000313" key="3">
    <source>
        <dbReference type="Proteomes" id="UP001500751"/>
    </source>
</evidence>
<evidence type="ECO:0000313" key="2">
    <source>
        <dbReference type="EMBL" id="GAA2027191.1"/>
    </source>
</evidence>
<dbReference type="SUPFAM" id="SSF53474">
    <property type="entry name" value="alpha/beta-Hydrolases"/>
    <property type="match status" value="1"/>
</dbReference>
<proteinExistence type="predicted"/>
<dbReference type="InterPro" id="IPR029058">
    <property type="entry name" value="AB_hydrolase_fold"/>
</dbReference>